<dbReference type="EMBL" id="AP017928">
    <property type="protein sequence ID" value="BBA34642.1"/>
    <property type="molecule type" value="Genomic_DNA"/>
</dbReference>
<name>A0A250KSU7_9GAMM</name>
<sequence>MTHTPITSQVHQALDIHCSLTPKITFDDELRDFFSYPLNIILAEISNLDRRTQTGILAN</sequence>
<gene>
    <name evidence="1" type="ORF">sS8_2695</name>
</gene>
<dbReference type="KEGG" id="mmai:sS8_2695"/>
<organism evidence="1 2">
    <name type="scientific">Methylocaldum marinum</name>
    <dbReference type="NCBI Taxonomy" id="1432792"/>
    <lineage>
        <taxon>Bacteria</taxon>
        <taxon>Pseudomonadati</taxon>
        <taxon>Pseudomonadota</taxon>
        <taxon>Gammaproteobacteria</taxon>
        <taxon>Methylococcales</taxon>
        <taxon>Methylococcaceae</taxon>
        <taxon>Methylocaldum</taxon>
    </lineage>
</organism>
<protein>
    <submittedName>
        <fullName evidence="1">Uncharacterized protein</fullName>
    </submittedName>
</protein>
<evidence type="ECO:0000313" key="2">
    <source>
        <dbReference type="Proteomes" id="UP000266313"/>
    </source>
</evidence>
<keyword evidence="2" id="KW-1185">Reference proteome</keyword>
<evidence type="ECO:0000313" key="1">
    <source>
        <dbReference type="EMBL" id="BBA34642.1"/>
    </source>
</evidence>
<proteinExistence type="predicted"/>
<accession>A0A250KSU7</accession>
<reference evidence="1 2" key="1">
    <citation type="submission" date="2016-12" db="EMBL/GenBank/DDBJ databases">
        <title>Genome sequencing of Methylocaldum marinum.</title>
        <authorList>
            <person name="Takeuchi M."/>
            <person name="Kamagata Y."/>
            <person name="Hiraoka S."/>
            <person name="Oshima K."/>
            <person name="Hattori M."/>
            <person name="Iwasaki W."/>
        </authorList>
    </citation>
    <scope>NUCLEOTIDE SEQUENCE [LARGE SCALE GENOMIC DNA]</scope>
    <source>
        <strain evidence="1 2">S8</strain>
    </source>
</reference>
<dbReference type="Proteomes" id="UP000266313">
    <property type="component" value="Chromosome"/>
</dbReference>
<dbReference type="AlphaFoldDB" id="A0A250KSU7"/>